<dbReference type="PANTHER" id="PTHR13027">
    <property type="entry name" value="SAND PROTEIN-RELATED"/>
    <property type="match status" value="1"/>
</dbReference>
<dbReference type="EMBL" id="JAQQWL010000011">
    <property type="protein sequence ID" value="KAK8048889.1"/>
    <property type="molecule type" value="Genomic_DNA"/>
</dbReference>
<evidence type="ECO:0000259" key="3">
    <source>
        <dbReference type="Pfam" id="PF19036"/>
    </source>
</evidence>
<proteinExistence type="inferred from homology"/>
<gene>
    <name evidence="4" type="ORF">PG994_010619</name>
</gene>
<name>A0ABR1TT22_9PEZI</name>
<evidence type="ECO:0000313" key="5">
    <source>
        <dbReference type="Proteomes" id="UP001480595"/>
    </source>
</evidence>
<dbReference type="PRINTS" id="PR01546">
    <property type="entry name" value="YEAST73DUF"/>
</dbReference>
<evidence type="ECO:0000313" key="4">
    <source>
        <dbReference type="EMBL" id="KAK8048889.1"/>
    </source>
</evidence>
<feature type="compositionally biased region" description="Basic and acidic residues" evidence="2">
    <location>
        <begin position="1"/>
        <end position="22"/>
    </location>
</feature>
<evidence type="ECO:0000256" key="2">
    <source>
        <dbReference type="SAM" id="MobiDB-lite"/>
    </source>
</evidence>
<dbReference type="InterPro" id="IPR004353">
    <property type="entry name" value="Mon1"/>
</dbReference>
<dbReference type="RefSeq" id="XP_066711138.1">
    <property type="nucleotide sequence ID" value="XM_066862028.1"/>
</dbReference>
<comment type="subcellular location">
    <subcellularLocation>
        <location evidence="1">Endosome</location>
        <location evidence="1">Multivesicular body membrane</location>
        <topology evidence="1">Peripheral membrane protein</topology>
    </subcellularLocation>
    <subcellularLocation>
        <location evidence="1">Prevacuolar compartment membrane</location>
        <topology evidence="1">Peripheral membrane protein</topology>
    </subcellularLocation>
    <subcellularLocation>
        <location evidence="1">Vacuole membrane</location>
        <topology evidence="1">Peripheral membrane protein</topology>
    </subcellularLocation>
</comment>
<keyword evidence="5" id="KW-1185">Reference proteome</keyword>
<keyword evidence="1" id="KW-0072">Autophagy</keyword>
<organism evidence="4 5">
    <name type="scientific">Apiospora phragmitis</name>
    <dbReference type="NCBI Taxonomy" id="2905665"/>
    <lineage>
        <taxon>Eukaryota</taxon>
        <taxon>Fungi</taxon>
        <taxon>Dikarya</taxon>
        <taxon>Ascomycota</taxon>
        <taxon>Pezizomycotina</taxon>
        <taxon>Sordariomycetes</taxon>
        <taxon>Xylariomycetidae</taxon>
        <taxon>Amphisphaeriales</taxon>
        <taxon>Apiosporaceae</taxon>
        <taxon>Apiospora</taxon>
    </lineage>
</organism>
<feature type="compositionally biased region" description="Pro residues" evidence="2">
    <location>
        <begin position="26"/>
        <end position="40"/>
    </location>
</feature>
<dbReference type="Pfam" id="PF19036">
    <property type="entry name" value="Fuz_longin_1"/>
    <property type="match status" value="1"/>
</dbReference>
<keyword evidence="1" id="KW-0967">Endosome</keyword>
<protein>
    <recommendedName>
        <fullName evidence="1">Vacuolar fusion protein MON1</fullName>
    </recommendedName>
</protein>
<comment type="similarity">
    <text evidence="1">Belongs to the MON1/SAND family.</text>
</comment>
<feature type="domain" description="FUZ/MON1/HPS1 first Longin" evidence="3">
    <location>
        <begin position="206"/>
        <end position="277"/>
    </location>
</feature>
<dbReference type="InterPro" id="IPR043972">
    <property type="entry name" value="FUZ/MON1/HPS1_longin_1"/>
</dbReference>
<keyword evidence="1" id="KW-0653">Protein transport</keyword>
<accession>A0ABR1TT22</accession>
<dbReference type="PANTHER" id="PTHR13027:SF7">
    <property type="entry name" value="VACUOLAR FUSION PROTEIN MON1 HOMOLOG"/>
    <property type="match status" value="1"/>
</dbReference>
<keyword evidence="1" id="KW-0472">Membrane</keyword>
<sequence length="321" mass="34913">MRTGREDARVSRANDEEHHANDGDDTPPPPLPPRPVPGPQPSHESHIAAAPERPHFTSKPTTAVSSMSIQTLSFPDGTRGTFTSGGDDPSTKGSENVMIPGDLASTRGTAATPDDLDDNMSVATFAPTLRAPGDLASLLGGGPSKRSRAWQLLRSQSATVQPFETMRLKEDETLSEFPKEFDDIPDELEKDWSDWDRLAQWKSKLKHYMILSSAGKPIYSRHGDLALINSSMGVVQTIISFYEGAKNPLLGFTAGNTRFVIATQGPLYFVAISKLGEKRPPAPGPARCSLYADSVYFDTADAYSHIRQSPVDRPSQTSRGY</sequence>
<keyword evidence="1" id="KW-0926">Vacuole</keyword>
<comment type="caution">
    <text evidence="4">The sequence shown here is derived from an EMBL/GenBank/DDBJ whole genome shotgun (WGS) entry which is preliminary data.</text>
</comment>
<evidence type="ECO:0000256" key="1">
    <source>
        <dbReference type="RuleBase" id="RU367048"/>
    </source>
</evidence>
<reference evidence="4 5" key="1">
    <citation type="submission" date="2023-01" db="EMBL/GenBank/DDBJ databases">
        <title>Analysis of 21 Apiospora genomes using comparative genomics revels a genus with tremendous synthesis potential of carbohydrate active enzymes and secondary metabolites.</title>
        <authorList>
            <person name="Sorensen T."/>
        </authorList>
    </citation>
    <scope>NUCLEOTIDE SEQUENCE [LARGE SCALE GENOMIC DNA]</scope>
    <source>
        <strain evidence="4 5">CBS 135458</strain>
    </source>
</reference>
<keyword evidence="1" id="KW-0813">Transport</keyword>
<feature type="compositionally biased region" description="Polar residues" evidence="2">
    <location>
        <begin position="58"/>
        <end position="73"/>
    </location>
</feature>
<comment type="function">
    <text evidence="1">Required for multiple vacuole delivery pathways including the cytoplasm to vacuole transport (Cvt), autophagy, pexophagy and endocytosis.</text>
</comment>
<dbReference type="GeneID" id="92095091"/>
<dbReference type="Proteomes" id="UP001480595">
    <property type="component" value="Unassembled WGS sequence"/>
</dbReference>
<feature type="region of interest" description="Disordered" evidence="2">
    <location>
        <begin position="1"/>
        <end position="116"/>
    </location>
</feature>